<name>A0ACC1PRJ4_9PEZI</name>
<dbReference type="Proteomes" id="UP001143856">
    <property type="component" value="Unassembled WGS sequence"/>
</dbReference>
<evidence type="ECO:0000313" key="2">
    <source>
        <dbReference type="Proteomes" id="UP001143856"/>
    </source>
</evidence>
<organism evidence="1 2">
    <name type="scientific">Xylaria curta</name>
    <dbReference type="NCBI Taxonomy" id="42375"/>
    <lineage>
        <taxon>Eukaryota</taxon>
        <taxon>Fungi</taxon>
        <taxon>Dikarya</taxon>
        <taxon>Ascomycota</taxon>
        <taxon>Pezizomycotina</taxon>
        <taxon>Sordariomycetes</taxon>
        <taxon>Xylariomycetidae</taxon>
        <taxon>Xylariales</taxon>
        <taxon>Xylariaceae</taxon>
        <taxon>Xylaria</taxon>
    </lineage>
</organism>
<sequence length="467" mass="54481">MTESKSRYGVPTSPWAERYGVIRDLQASLIQDGVQHSGLAPIHPRLDPKYYDDEPPEDEFEIAETMEAMDKVMVTEAYQRIMLQGLASWDMSSLNGILSWDGCPTLLGGHRPDDDENSSKLFEDYCKQRIDVDEDTWLPFFRKDRWYDLDLSVISPGKEEDIIREADGTERVVTRWSVDDDSVWHHLRFSIEIANRILLALIQDNNEWLEMLLYGRIQLWYELFGDPSNFEKHRKNKEDKRILLPFAEVKNIHARKKRKYIGGDGEPDKQKRLHFLNELLENLTWGFLPSRTAARGNTATIDPSIHHIMFQYLPASLWWRLQSKAFWDSGPDGKTGFLFPRIFTNTEEPAGEDKGKGKKWENITVDPSGAGGHRFGHIVDRWNQRRTLWASRRPWYHEAYDIWSTTAILALSRYMAEIMLKDDWDPQSWLPSFPFEVPAYDPTQFQQWNMALKEWEDVSDDATMGGT</sequence>
<proteinExistence type="predicted"/>
<accession>A0ACC1PRJ4</accession>
<protein>
    <submittedName>
        <fullName evidence="1">Uncharacterized protein</fullName>
    </submittedName>
</protein>
<comment type="caution">
    <text evidence="1">The sequence shown here is derived from an EMBL/GenBank/DDBJ whole genome shotgun (WGS) entry which is preliminary data.</text>
</comment>
<reference evidence="1" key="1">
    <citation type="submission" date="2022-10" db="EMBL/GenBank/DDBJ databases">
        <title>Genome Sequence of Xylaria curta.</title>
        <authorList>
            <person name="Buettner E."/>
        </authorList>
    </citation>
    <scope>NUCLEOTIDE SEQUENCE</scope>
    <source>
        <strain evidence="1">Babe10</strain>
    </source>
</reference>
<keyword evidence="2" id="KW-1185">Reference proteome</keyword>
<evidence type="ECO:0000313" key="1">
    <source>
        <dbReference type="EMBL" id="KAJ2997897.1"/>
    </source>
</evidence>
<dbReference type="EMBL" id="JAPDGR010000043">
    <property type="protein sequence ID" value="KAJ2997897.1"/>
    <property type="molecule type" value="Genomic_DNA"/>
</dbReference>
<gene>
    <name evidence="1" type="ORF">NUW58_g505</name>
</gene>